<accession>A0A5C6RI74</accession>
<sequence length="138" mass="15994">MSEFKQVVKAGTGKVFSWIKRFFLVLSLLGLVIGGGYLWVCNWTYSSGTRAGTLIKISRKGVVFKTYEGQLNLGGFRENADDGISGNIWEFSVWEEEVYRELQNYEGRQVKLHYREKYKSMPWQGDSNYFIEKVEPVK</sequence>
<organism evidence="2 3">
    <name type="scientific">Phaeodactylibacter luteus</name>
    <dbReference type="NCBI Taxonomy" id="1564516"/>
    <lineage>
        <taxon>Bacteria</taxon>
        <taxon>Pseudomonadati</taxon>
        <taxon>Bacteroidota</taxon>
        <taxon>Saprospiria</taxon>
        <taxon>Saprospirales</taxon>
        <taxon>Haliscomenobacteraceae</taxon>
        <taxon>Phaeodactylibacter</taxon>
    </lineage>
</organism>
<dbReference type="RefSeq" id="WP_147168851.1">
    <property type="nucleotide sequence ID" value="NZ_VOOR01000046.1"/>
</dbReference>
<keyword evidence="1" id="KW-1133">Transmembrane helix</keyword>
<keyword evidence="3" id="KW-1185">Reference proteome</keyword>
<evidence type="ECO:0000313" key="3">
    <source>
        <dbReference type="Proteomes" id="UP000321580"/>
    </source>
</evidence>
<dbReference type="OrthoDB" id="9794557at2"/>
<name>A0A5C6RI74_9BACT</name>
<dbReference type="Proteomes" id="UP000321580">
    <property type="component" value="Unassembled WGS sequence"/>
</dbReference>
<keyword evidence="1" id="KW-0812">Transmembrane</keyword>
<reference evidence="2 3" key="1">
    <citation type="submission" date="2019-08" db="EMBL/GenBank/DDBJ databases">
        <title>Genome of Phaeodactylibacter luteus.</title>
        <authorList>
            <person name="Bowman J.P."/>
        </authorList>
    </citation>
    <scope>NUCLEOTIDE SEQUENCE [LARGE SCALE GENOMIC DNA]</scope>
    <source>
        <strain evidence="2 3">KCTC 42180</strain>
    </source>
</reference>
<dbReference type="AlphaFoldDB" id="A0A5C6RI74"/>
<comment type="caution">
    <text evidence="2">The sequence shown here is derived from an EMBL/GenBank/DDBJ whole genome shotgun (WGS) entry which is preliminary data.</text>
</comment>
<feature type="transmembrane region" description="Helical" evidence="1">
    <location>
        <begin position="21"/>
        <end position="40"/>
    </location>
</feature>
<dbReference type="EMBL" id="VOOR01000046">
    <property type="protein sequence ID" value="TXB61744.1"/>
    <property type="molecule type" value="Genomic_DNA"/>
</dbReference>
<keyword evidence="1" id="KW-0472">Membrane</keyword>
<proteinExistence type="predicted"/>
<gene>
    <name evidence="2" type="ORF">FRY97_17425</name>
</gene>
<evidence type="ECO:0000256" key="1">
    <source>
        <dbReference type="SAM" id="Phobius"/>
    </source>
</evidence>
<evidence type="ECO:0000313" key="2">
    <source>
        <dbReference type="EMBL" id="TXB61744.1"/>
    </source>
</evidence>
<protein>
    <submittedName>
        <fullName evidence="2">6-phosphogluconate dehydrogenase</fullName>
    </submittedName>
</protein>